<dbReference type="EMBL" id="LGRX02033432">
    <property type="protein sequence ID" value="KAK3241269.1"/>
    <property type="molecule type" value="Genomic_DNA"/>
</dbReference>
<name>A0AAE0EV13_9CHLO</name>
<evidence type="ECO:0000256" key="1">
    <source>
        <dbReference type="SAM" id="MobiDB-lite"/>
    </source>
</evidence>
<dbReference type="AlphaFoldDB" id="A0AAE0EV13"/>
<protein>
    <submittedName>
        <fullName evidence="2">Uncharacterized protein</fullName>
    </submittedName>
</protein>
<evidence type="ECO:0000313" key="2">
    <source>
        <dbReference type="EMBL" id="KAK3241269.1"/>
    </source>
</evidence>
<dbReference type="Proteomes" id="UP001190700">
    <property type="component" value="Unassembled WGS sequence"/>
</dbReference>
<evidence type="ECO:0000313" key="3">
    <source>
        <dbReference type="Proteomes" id="UP001190700"/>
    </source>
</evidence>
<feature type="region of interest" description="Disordered" evidence="1">
    <location>
        <begin position="30"/>
        <end position="53"/>
    </location>
</feature>
<sequence length="110" mass="12242">MGYTIPVLPALDRVQRERFLKVWMLAMEEDSDSGSSDSDMAGLMSDSDSGSSDDEMDAFQFVFVAGLEDADLPFDPVDCTNIPATISDFSSTECWLNFLTFVSKREIYTV</sequence>
<accession>A0AAE0EV13</accession>
<feature type="compositionally biased region" description="Low complexity" evidence="1">
    <location>
        <begin position="33"/>
        <end position="50"/>
    </location>
</feature>
<gene>
    <name evidence="2" type="ORF">CYMTET_48948</name>
</gene>
<comment type="caution">
    <text evidence="2">The sequence shown here is derived from an EMBL/GenBank/DDBJ whole genome shotgun (WGS) entry which is preliminary data.</text>
</comment>
<proteinExistence type="predicted"/>
<organism evidence="2 3">
    <name type="scientific">Cymbomonas tetramitiformis</name>
    <dbReference type="NCBI Taxonomy" id="36881"/>
    <lineage>
        <taxon>Eukaryota</taxon>
        <taxon>Viridiplantae</taxon>
        <taxon>Chlorophyta</taxon>
        <taxon>Pyramimonadophyceae</taxon>
        <taxon>Pyramimonadales</taxon>
        <taxon>Pyramimonadaceae</taxon>
        <taxon>Cymbomonas</taxon>
    </lineage>
</organism>
<reference evidence="2 3" key="1">
    <citation type="journal article" date="2015" name="Genome Biol. Evol.">
        <title>Comparative Genomics of a Bacterivorous Green Alga Reveals Evolutionary Causalities and Consequences of Phago-Mixotrophic Mode of Nutrition.</title>
        <authorList>
            <person name="Burns J.A."/>
            <person name="Paasch A."/>
            <person name="Narechania A."/>
            <person name="Kim E."/>
        </authorList>
    </citation>
    <scope>NUCLEOTIDE SEQUENCE [LARGE SCALE GENOMIC DNA]</scope>
    <source>
        <strain evidence="2 3">PLY_AMNH</strain>
    </source>
</reference>
<keyword evidence="3" id="KW-1185">Reference proteome</keyword>